<comment type="caution">
    <text evidence="2">The sequence shown here is derived from an EMBL/GenBank/DDBJ whole genome shotgun (WGS) entry which is preliminary data.</text>
</comment>
<dbReference type="SUPFAM" id="SSF50346">
    <property type="entry name" value="PRC-barrel domain"/>
    <property type="match status" value="2"/>
</dbReference>
<accession>A0ABQ3A982</accession>
<dbReference type="Proteomes" id="UP000600946">
    <property type="component" value="Unassembled WGS sequence"/>
</dbReference>
<sequence>MLLSQTLGRSVINVEDAQQIGTVEELVIDPAASRIVAIRLRSAKDSGDGTVAWEDLQAVGPDAVMVHAARTARLSPVDAEAQRGLVGKRVLTEHGEDIGKLTDVAFDPVDGRVEALQTARGPIPGLSMLGVGAYALVVRSQTAPPPGPAAG</sequence>
<dbReference type="PANTHER" id="PTHR36740:SF1">
    <property type="entry name" value="PRC-BARREL DOMAIN-CONTAINING PROTEIN"/>
    <property type="match status" value="1"/>
</dbReference>
<dbReference type="GeneID" id="96291938"/>
<keyword evidence="3" id="KW-1185">Reference proteome</keyword>
<feature type="domain" description="PRC-barrel" evidence="1">
    <location>
        <begin position="4"/>
        <end position="65"/>
    </location>
</feature>
<evidence type="ECO:0000313" key="3">
    <source>
        <dbReference type="Proteomes" id="UP000600946"/>
    </source>
</evidence>
<reference evidence="3" key="1">
    <citation type="journal article" date="2019" name="Int. J. Syst. Evol. Microbiol.">
        <title>The Global Catalogue of Microorganisms (GCM) 10K type strain sequencing project: providing services to taxonomists for standard genome sequencing and annotation.</title>
        <authorList>
            <consortium name="The Broad Institute Genomics Platform"/>
            <consortium name="The Broad Institute Genome Sequencing Center for Infectious Disease"/>
            <person name="Wu L."/>
            <person name="Ma J."/>
        </authorList>
    </citation>
    <scope>NUCLEOTIDE SEQUENCE [LARGE SCALE GENOMIC DNA]</scope>
    <source>
        <strain evidence="3">JCM 4594</strain>
    </source>
</reference>
<name>A0ABQ3A982_9ACTN</name>
<dbReference type="RefSeq" id="WP_190027841.1">
    <property type="nucleotide sequence ID" value="NZ_BMUU01000006.1"/>
</dbReference>
<protein>
    <recommendedName>
        <fullName evidence="1">PRC-barrel domain-containing protein</fullName>
    </recommendedName>
</protein>
<dbReference type="PANTHER" id="PTHR36740">
    <property type="entry name" value="PRC DOMAIN-CONTAINING PROTEIN"/>
    <property type="match status" value="1"/>
</dbReference>
<dbReference type="EMBL" id="BMUU01000006">
    <property type="protein sequence ID" value="GGY41839.1"/>
    <property type="molecule type" value="Genomic_DNA"/>
</dbReference>
<organism evidence="2 3">
    <name type="scientific">Streptomyces xanthochromogenes</name>
    <dbReference type="NCBI Taxonomy" id="67384"/>
    <lineage>
        <taxon>Bacteria</taxon>
        <taxon>Bacillati</taxon>
        <taxon>Actinomycetota</taxon>
        <taxon>Actinomycetes</taxon>
        <taxon>Kitasatosporales</taxon>
        <taxon>Streptomycetaceae</taxon>
        <taxon>Streptomyces</taxon>
    </lineage>
</organism>
<dbReference type="Gene3D" id="2.30.30.240">
    <property type="entry name" value="PRC-barrel domain"/>
    <property type="match status" value="2"/>
</dbReference>
<evidence type="ECO:0000259" key="1">
    <source>
        <dbReference type="Pfam" id="PF05239"/>
    </source>
</evidence>
<dbReference type="InterPro" id="IPR027275">
    <property type="entry name" value="PRC-brl_dom"/>
</dbReference>
<feature type="domain" description="PRC-barrel" evidence="1">
    <location>
        <begin position="84"/>
        <end position="121"/>
    </location>
</feature>
<evidence type="ECO:0000313" key="2">
    <source>
        <dbReference type="EMBL" id="GGY41839.1"/>
    </source>
</evidence>
<dbReference type="InterPro" id="IPR011033">
    <property type="entry name" value="PRC_barrel-like_sf"/>
</dbReference>
<gene>
    <name evidence="2" type="ORF">GCM10010326_39990</name>
</gene>
<dbReference type="Pfam" id="PF05239">
    <property type="entry name" value="PRC"/>
    <property type="match status" value="2"/>
</dbReference>
<proteinExistence type="predicted"/>